<feature type="compositionally biased region" description="Low complexity" evidence="2">
    <location>
        <begin position="67"/>
        <end position="87"/>
    </location>
</feature>
<evidence type="ECO:0000256" key="1">
    <source>
        <dbReference type="SAM" id="Coils"/>
    </source>
</evidence>
<proteinExistence type="predicted"/>
<feature type="region of interest" description="Disordered" evidence="2">
    <location>
        <begin position="231"/>
        <end position="252"/>
    </location>
</feature>
<feature type="region of interest" description="Disordered" evidence="2">
    <location>
        <begin position="1"/>
        <end position="22"/>
    </location>
</feature>
<evidence type="ECO:0000313" key="4">
    <source>
        <dbReference type="Proteomes" id="UP001321486"/>
    </source>
</evidence>
<geneLocation type="plasmid" evidence="3 4">
    <name>pNBRC108728a</name>
</geneLocation>
<evidence type="ECO:0000256" key="2">
    <source>
        <dbReference type="SAM" id="MobiDB-lite"/>
    </source>
</evidence>
<organism evidence="3 4">
    <name type="scientific">Frondihabitans sucicola</name>
    <dbReference type="NCBI Taxonomy" id="1268041"/>
    <lineage>
        <taxon>Bacteria</taxon>
        <taxon>Bacillati</taxon>
        <taxon>Actinomycetota</taxon>
        <taxon>Actinomycetes</taxon>
        <taxon>Micrococcales</taxon>
        <taxon>Microbacteriaceae</taxon>
        <taxon>Frondihabitans</taxon>
    </lineage>
</organism>
<dbReference type="RefSeq" id="WP_286347001.1">
    <property type="nucleotide sequence ID" value="NZ_AP027733.1"/>
</dbReference>
<keyword evidence="3" id="KW-0614">Plasmid</keyword>
<name>A0ABN6Y5W1_9MICO</name>
<reference evidence="4" key="1">
    <citation type="journal article" date="2019" name="Int. J. Syst. Evol. Microbiol.">
        <title>The Global Catalogue of Microorganisms (GCM) 10K type strain sequencing project: providing services to taxonomists for standard genome sequencing and annotation.</title>
        <authorList>
            <consortium name="The Broad Institute Genomics Platform"/>
            <consortium name="The Broad Institute Genome Sequencing Center for Infectious Disease"/>
            <person name="Wu L."/>
            <person name="Ma J."/>
        </authorList>
    </citation>
    <scope>NUCLEOTIDE SEQUENCE [LARGE SCALE GENOMIC DNA]</scope>
    <source>
        <strain evidence="4">NBRC 108728</strain>
    </source>
</reference>
<feature type="coiled-coil region" evidence="1">
    <location>
        <begin position="257"/>
        <end position="309"/>
    </location>
</feature>
<dbReference type="EMBL" id="AP027733">
    <property type="protein sequence ID" value="BDZ52720.1"/>
    <property type="molecule type" value="Genomic_DNA"/>
</dbReference>
<keyword evidence="4" id="KW-1185">Reference proteome</keyword>
<sequence>MTPDAILRREKAADLKERRARGEVIKRGRRSKVDIENSARLAAEAAADTAVGLTNAEIAKKTDAKATKPAPSYTQRPLTTAPAEPALPSRPTIPSGLRPKSAEEPDAPVVATPAPPTPKLSARASIRRLRGLVALGYAASEVAKEVGITTDQTWHLLITAPDQLKPTTIESIAAAYKKLAQRPPMSPEGTPQFASQQANRDLGRSLGWPTFFLNFDMDSDEGLQPIGAVGAPATEQSSETAPAPVRPATDEEASRAVAKAKASAERLKGQLHDAEIARNADKAAADEKIAGLEAQLDEAAREISRLKTVEIDQNQLIGQQGADLSRLRLDREDAIEKVGAENVKLRREVELLRMTGHDVVLTLGSVPVPGILVDFDIEASTASLAILGAEGKPPQVFDLNTWDIARAAEPLAIGATHLSLVSA</sequence>
<dbReference type="Proteomes" id="UP001321486">
    <property type="component" value="Plasmid pNBRC108728a"/>
</dbReference>
<feature type="region of interest" description="Disordered" evidence="2">
    <location>
        <begin position="54"/>
        <end position="122"/>
    </location>
</feature>
<accession>A0ABN6Y5W1</accession>
<keyword evidence="1" id="KW-0175">Coiled coil</keyword>
<protein>
    <submittedName>
        <fullName evidence="3">Uncharacterized protein</fullName>
    </submittedName>
</protein>
<gene>
    <name evidence="3" type="ORF">GCM10025867_49610</name>
</gene>
<evidence type="ECO:0000313" key="3">
    <source>
        <dbReference type="EMBL" id="BDZ52720.1"/>
    </source>
</evidence>